<evidence type="ECO:0000313" key="3">
    <source>
        <dbReference type="Proteomes" id="UP001159364"/>
    </source>
</evidence>
<evidence type="ECO:0000313" key="2">
    <source>
        <dbReference type="EMBL" id="KAJ8768508.1"/>
    </source>
</evidence>
<name>A0AAV8TNZ5_9ROSI</name>
<keyword evidence="3" id="KW-1185">Reference proteome</keyword>
<keyword evidence="1" id="KW-0472">Membrane</keyword>
<keyword evidence="1" id="KW-0812">Transmembrane</keyword>
<reference evidence="2 3" key="1">
    <citation type="submission" date="2021-09" db="EMBL/GenBank/DDBJ databases">
        <title>Genomic insights and catalytic innovation underlie evolution of tropane alkaloids biosynthesis.</title>
        <authorList>
            <person name="Wang Y.-J."/>
            <person name="Tian T."/>
            <person name="Huang J.-P."/>
            <person name="Huang S.-X."/>
        </authorList>
    </citation>
    <scope>NUCLEOTIDE SEQUENCE [LARGE SCALE GENOMIC DNA]</scope>
    <source>
        <strain evidence="2">KIB-2018</strain>
        <tissue evidence="2">Leaf</tissue>
    </source>
</reference>
<dbReference type="GO" id="GO:0003743">
    <property type="term" value="F:translation initiation factor activity"/>
    <property type="evidence" value="ECO:0007669"/>
    <property type="project" value="InterPro"/>
</dbReference>
<dbReference type="Gene3D" id="3.30.780.10">
    <property type="entry name" value="SUI1-like domain"/>
    <property type="match status" value="1"/>
</dbReference>
<accession>A0AAV8TNZ5</accession>
<dbReference type="EMBL" id="JAIWQS010000004">
    <property type="protein sequence ID" value="KAJ8768508.1"/>
    <property type="molecule type" value="Genomic_DNA"/>
</dbReference>
<dbReference type="InterPro" id="IPR036877">
    <property type="entry name" value="SUI1_dom_sf"/>
</dbReference>
<dbReference type="Proteomes" id="UP001159364">
    <property type="component" value="Linkage Group LG04"/>
</dbReference>
<dbReference type="AlphaFoldDB" id="A0AAV8TNZ5"/>
<gene>
    <name evidence="2" type="ORF">K2173_022602</name>
</gene>
<sequence length="97" mass="11076">MSDIEVQIPTTFDPFSQASAEDSGAGAKDYVHIRMQQRNGRKSLTTILKDLKKEFYCNGTVLYGLHIQSCILYTFIVTYMIILITSENISLKSIRFF</sequence>
<keyword evidence="1" id="KW-1133">Transmembrane helix</keyword>
<comment type="caution">
    <text evidence="2">The sequence shown here is derived from an EMBL/GenBank/DDBJ whole genome shotgun (WGS) entry which is preliminary data.</text>
</comment>
<dbReference type="PANTHER" id="PTHR10388">
    <property type="entry name" value="EUKARYOTIC TRANSLATION INITIATION FACTOR SUI1"/>
    <property type="match status" value="1"/>
</dbReference>
<organism evidence="2 3">
    <name type="scientific">Erythroxylum novogranatense</name>
    <dbReference type="NCBI Taxonomy" id="1862640"/>
    <lineage>
        <taxon>Eukaryota</taxon>
        <taxon>Viridiplantae</taxon>
        <taxon>Streptophyta</taxon>
        <taxon>Embryophyta</taxon>
        <taxon>Tracheophyta</taxon>
        <taxon>Spermatophyta</taxon>
        <taxon>Magnoliopsida</taxon>
        <taxon>eudicotyledons</taxon>
        <taxon>Gunneridae</taxon>
        <taxon>Pentapetalae</taxon>
        <taxon>rosids</taxon>
        <taxon>fabids</taxon>
        <taxon>Malpighiales</taxon>
        <taxon>Erythroxylaceae</taxon>
        <taxon>Erythroxylum</taxon>
    </lineage>
</organism>
<proteinExistence type="predicted"/>
<evidence type="ECO:0000256" key="1">
    <source>
        <dbReference type="SAM" id="Phobius"/>
    </source>
</evidence>
<protein>
    <recommendedName>
        <fullName evidence="4">SUI1 domain-containing protein</fullName>
    </recommendedName>
</protein>
<evidence type="ECO:0008006" key="4">
    <source>
        <dbReference type="Google" id="ProtNLM"/>
    </source>
</evidence>
<feature type="transmembrane region" description="Helical" evidence="1">
    <location>
        <begin position="61"/>
        <end position="85"/>
    </location>
</feature>
<dbReference type="SUPFAM" id="SSF55159">
    <property type="entry name" value="eIF1-like"/>
    <property type="match status" value="1"/>
</dbReference>